<feature type="domain" description="PAC" evidence="18">
    <location>
        <begin position="713"/>
        <end position="765"/>
    </location>
</feature>
<keyword evidence="5" id="KW-0808">Transferase</keyword>
<evidence type="ECO:0000256" key="10">
    <source>
        <dbReference type="ARBA" id="ARBA00022989"/>
    </source>
</evidence>
<dbReference type="InterPro" id="IPR000014">
    <property type="entry name" value="PAS"/>
</dbReference>
<dbReference type="Gene3D" id="3.30.450.350">
    <property type="entry name" value="CHASE domain"/>
    <property type="match status" value="1"/>
</dbReference>
<dbReference type="SUPFAM" id="SSF55874">
    <property type="entry name" value="ATPase domain of HSP90 chaperone/DNA topoisomerase II/histidine kinase"/>
    <property type="match status" value="1"/>
</dbReference>
<keyword evidence="7" id="KW-0547">Nucleotide-binding</keyword>
<evidence type="ECO:0000256" key="6">
    <source>
        <dbReference type="ARBA" id="ARBA00022692"/>
    </source>
</evidence>
<dbReference type="Pfam" id="PF08447">
    <property type="entry name" value="PAS_3"/>
    <property type="match status" value="1"/>
</dbReference>
<name>A0A0B8P3V9_9VIBR</name>
<dbReference type="InterPro" id="IPR042240">
    <property type="entry name" value="CHASE_sf"/>
</dbReference>
<dbReference type="CDD" id="cd00130">
    <property type="entry name" value="PAS"/>
    <property type="match status" value="1"/>
</dbReference>
<dbReference type="PRINTS" id="PR00344">
    <property type="entry name" value="BCTRLSENSOR"/>
</dbReference>
<dbReference type="PROSITE" id="PS50113">
    <property type="entry name" value="PAC"/>
    <property type="match status" value="1"/>
</dbReference>
<dbReference type="PROSITE" id="PS50109">
    <property type="entry name" value="HIS_KIN"/>
    <property type="match status" value="1"/>
</dbReference>
<dbReference type="InterPro" id="IPR036890">
    <property type="entry name" value="HATPase_C_sf"/>
</dbReference>
<dbReference type="GO" id="GO:0000155">
    <property type="term" value="F:phosphorelay sensor kinase activity"/>
    <property type="evidence" value="ECO:0007669"/>
    <property type="project" value="InterPro"/>
</dbReference>
<dbReference type="EC" id="2.7.13.3" evidence="3"/>
<evidence type="ECO:0000256" key="2">
    <source>
        <dbReference type="ARBA" id="ARBA00004370"/>
    </source>
</evidence>
<dbReference type="EMBL" id="BBRZ01000136">
    <property type="protein sequence ID" value="GAM59277.1"/>
    <property type="molecule type" value="Genomic_DNA"/>
</dbReference>
<evidence type="ECO:0000256" key="8">
    <source>
        <dbReference type="ARBA" id="ARBA00022777"/>
    </source>
</evidence>
<accession>A0A0B8P3V9</accession>
<evidence type="ECO:0000256" key="11">
    <source>
        <dbReference type="ARBA" id="ARBA00023012"/>
    </source>
</evidence>
<dbReference type="CDD" id="cd16922">
    <property type="entry name" value="HATPase_EvgS-ArcB-TorS-like"/>
    <property type="match status" value="1"/>
</dbReference>
<dbReference type="SMART" id="SM00387">
    <property type="entry name" value="HATPase_c"/>
    <property type="match status" value="1"/>
</dbReference>
<keyword evidence="8" id="KW-0418">Kinase</keyword>
<dbReference type="SUPFAM" id="SSF55785">
    <property type="entry name" value="PYP-like sensor domain (PAS domain)"/>
    <property type="match status" value="1"/>
</dbReference>
<dbReference type="PROSITE" id="PS50112">
    <property type="entry name" value="PAS"/>
    <property type="match status" value="1"/>
</dbReference>
<keyword evidence="10 15" id="KW-1133">Transmembrane helix</keyword>
<dbReference type="GO" id="GO:0005524">
    <property type="term" value="F:ATP binding"/>
    <property type="evidence" value="ECO:0007669"/>
    <property type="project" value="UniProtKB-KW"/>
</dbReference>
<dbReference type="InterPro" id="IPR006189">
    <property type="entry name" value="CHASE_dom"/>
</dbReference>
<dbReference type="Gene3D" id="1.10.287.130">
    <property type="match status" value="1"/>
</dbReference>
<keyword evidence="21" id="KW-1185">Reference proteome</keyword>
<evidence type="ECO:0000256" key="9">
    <source>
        <dbReference type="ARBA" id="ARBA00022840"/>
    </source>
</evidence>
<dbReference type="AlphaFoldDB" id="A0A0B8P3V9"/>
<organism evidence="20 21">
    <name type="scientific">Vibrio ishigakensis</name>
    <dbReference type="NCBI Taxonomy" id="1481914"/>
    <lineage>
        <taxon>Bacteria</taxon>
        <taxon>Pseudomonadati</taxon>
        <taxon>Pseudomonadota</taxon>
        <taxon>Gammaproteobacteria</taxon>
        <taxon>Vibrionales</taxon>
        <taxon>Vibrionaceae</taxon>
        <taxon>Vibrio</taxon>
    </lineage>
</organism>
<evidence type="ECO:0000313" key="21">
    <source>
        <dbReference type="Proteomes" id="UP000031671"/>
    </source>
</evidence>
<dbReference type="InterPro" id="IPR003661">
    <property type="entry name" value="HisK_dim/P_dom"/>
</dbReference>
<feature type="transmembrane region" description="Helical" evidence="15">
    <location>
        <begin position="9"/>
        <end position="30"/>
    </location>
</feature>
<dbReference type="CDD" id="cd00082">
    <property type="entry name" value="HisKA"/>
    <property type="match status" value="1"/>
</dbReference>
<reference evidence="20 21" key="1">
    <citation type="submission" date="2015-01" db="EMBL/GenBank/DDBJ databases">
        <title>Vibrio sp. C1 JCM 19231 whole genome shotgun sequence.</title>
        <authorList>
            <person name="Sawabe T."/>
            <person name="Meirelles P."/>
            <person name="Feng G."/>
            <person name="Sayaka M."/>
            <person name="Hattori M."/>
            <person name="Ohkuma M."/>
        </authorList>
    </citation>
    <scope>NUCLEOTIDE SEQUENCE [LARGE SCALE GENOMIC DNA]</scope>
    <source>
        <strain evidence="21">JCM 19231</strain>
    </source>
</reference>
<protein>
    <recommendedName>
        <fullName evidence="14">Sensory/regulatory protein RpfC</fullName>
        <ecNumber evidence="3">2.7.13.3</ecNumber>
    </recommendedName>
</protein>
<feature type="transmembrane region" description="Helical" evidence="15">
    <location>
        <begin position="73"/>
        <end position="92"/>
    </location>
</feature>
<evidence type="ECO:0000256" key="5">
    <source>
        <dbReference type="ARBA" id="ARBA00022679"/>
    </source>
</evidence>
<keyword evidence="9" id="KW-0067">ATP-binding</keyword>
<evidence type="ECO:0000256" key="1">
    <source>
        <dbReference type="ARBA" id="ARBA00000085"/>
    </source>
</evidence>
<dbReference type="SMART" id="SM00388">
    <property type="entry name" value="HisKA"/>
    <property type="match status" value="1"/>
</dbReference>
<evidence type="ECO:0000256" key="13">
    <source>
        <dbReference type="ARBA" id="ARBA00064003"/>
    </source>
</evidence>
<evidence type="ECO:0000256" key="3">
    <source>
        <dbReference type="ARBA" id="ARBA00012438"/>
    </source>
</evidence>
<feature type="domain" description="PAS" evidence="17">
    <location>
        <begin position="654"/>
        <end position="710"/>
    </location>
</feature>
<evidence type="ECO:0000259" key="19">
    <source>
        <dbReference type="PROSITE" id="PS50839"/>
    </source>
</evidence>
<feature type="transmembrane region" description="Helical" evidence="15">
    <location>
        <begin position="117"/>
        <end position="137"/>
    </location>
</feature>
<dbReference type="NCBIfam" id="TIGR00229">
    <property type="entry name" value="sensory_box"/>
    <property type="match status" value="1"/>
</dbReference>
<feature type="transmembrane region" description="Helical" evidence="15">
    <location>
        <begin position="177"/>
        <end position="200"/>
    </location>
</feature>
<keyword evidence="11" id="KW-0902">Two-component regulatory system</keyword>
<dbReference type="InterPro" id="IPR001610">
    <property type="entry name" value="PAC"/>
</dbReference>
<gene>
    <name evidence="20" type="ORF">JCM19231_2776</name>
</gene>
<comment type="subcellular location">
    <subcellularLocation>
        <location evidence="2">Membrane</location>
    </subcellularLocation>
</comment>
<dbReference type="PROSITE" id="PS50839">
    <property type="entry name" value="CHASE"/>
    <property type="match status" value="1"/>
</dbReference>
<dbReference type="SMART" id="SM00086">
    <property type="entry name" value="PAC"/>
    <property type="match status" value="1"/>
</dbReference>
<comment type="catalytic activity">
    <reaction evidence="1">
        <text>ATP + protein L-histidine = ADP + protein N-phospho-L-histidine.</text>
        <dbReference type="EC" id="2.7.13.3"/>
    </reaction>
</comment>
<keyword evidence="4" id="KW-0597">Phosphoprotein</keyword>
<keyword evidence="6 15" id="KW-0812">Transmembrane</keyword>
<evidence type="ECO:0000256" key="14">
    <source>
        <dbReference type="ARBA" id="ARBA00068150"/>
    </source>
</evidence>
<evidence type="ECO:0000256" key="12">
    <source>
        <dbReference type="ARBA" id="ARBA00023136"/>
    </source>
</evidence>
<dbReference type="Proteomes" id="UP000031671">
    <property type="component" value="Unassembled WGS sequence"/>
</dbReference>
<dbReference type="GO" id="GO:0005886">
    <property type="term" value="C:plasma membrane"/>
    <property type="evidence" value="ECO:0007669"/>
    <property type="project" value="TreeGrafter"/>
</dbReference>
<dbReference type="SUPFAM" id="SSF47384">
    <property type="entry name" value="Homodimeric domain of signal transducing histidine kinase"/>
    <property type="match status" value="1"/>
</dbReference>
<dbReference type="PANTHER" id="PTHR43047:SF72">
    <property type="entry name" value="OSMOSENSING HISTIDINE PROTEIN KINASE SLN1"/>
    <property type="match status" value="1"/>
</dbReference>
<evidence type="ECO:0000256" key="15">
    <source>
        <dbReference type="SAM" id="Phobius"/>
    </source>
</evidence>
<dbReference type="Gene3D" id="3.30.565.10">
    <property type="entry name" value="Histidine kinase-like ATPase, C-terminal domain"/>
    <property type="match status" value="1"/>
</dbReference>
<dbReference type="GO" id="GO:0009927">
    <property type="term" value="F:histidine phosphotransfer kinase activity"/>
    <property type="evidence" value="ECO:0007669"/>
    <property type="project" value="TreeGrafter"/>
</dbReference>
<evidence type="ECO:0000313" key="20">
    <source>
        <dbReference type="EMBL" id="GAM59277.1"/>
    </source>
</evidence>
<proteinExistence type="predicted"/>
<evidence type="ECO:0000259" key="16">
    <source>
        <dbReference type="PROSITE" id="PS50109"/>
    </source>
</evidence>
<feature type="domain" description="Histidine kinase" evidence="16">
    <location>
        <begin position="783"/>
        <end position="1001"/>
    </location>
</feature>
<dbReference type="Gene3D" id="3.30.450.20">
    <property type="entry name" value="PAS domain"/>
    <property type="match status" value="1"/>
</dbReference>
<dbReference type="InterPro" id="IPR035965">
    <property type="entry name" value="PAS-like_dom_sf"/>
</dbReference>
<dbReference type="InterPro" id="IPR003594">
    <property type="entry name" value="HATPase_dom"/>
</dbReference>
<dbReference type="FunFam" id="3.30.565.10:FF:000010">
    <property type="entry name" value="Sensor histidine kinase RcsC"/>
    <property type="match status" value="1"/>
</dbReference>
<evidence type="ECO:0000259" key="17">
    <source>
        <dbReference type="PROSITE" id="PS50112"/>
    </source>
</evidence>
<evidence type="ECO:0000256" key="4">
    <source>
        <dbReference type="ARBA" id="ARBA00022553"/>
    </source>
</evidence>
<dbReference type="PANTHER" id="PTHR43047">
    <property type="entry name" value="TWO-COMPONENT HISTIDINE PROTEIN KINASE"/>
    <property type="match status" value="1"/>
</dbReference>
<dbReference type="InterPro" id="IPR013655">
    <property type="entry name" value="PAS_fold_3"/>
</dbReference>
<feature type="transmembrane region" description="Helical" evidence="15">
    <location>
        <begin position="212"/>
        <end position="232"/>
    </location>
</feature>
<dbReference type="SMART" id="SM00091">
    <property type="entry name" value="PAS"/>
    <property type="match status" value="1"/>
</dbReference>
<feature type="transmembrane region" description="Helical" evidence="15">
    <location>
        <begin position="252"/>
        <end position="272"/>
    </location>
</feature>
<feature type="transmembrane region" description="Helical" evidence="15">
    <location>
        <begin position="593"/>
        <end position="615"/>
    </location>
</feature>
<comment type="subunit">
    <text evidence="13">At low DSF concentrations, interacts with RpfF.</text>
</comment>
<dbReference type="InterPro" id="IPR005467">
    <property type="entry name" value="His_kinase_dom"/>
</dbReference>
<dbReference type="FunFam" id="1.10.287.130:FF:000002">
    <property type="entry name" value="Two-component osmosensing histidine kinase"/>
    <property type="match status" value="1"/>
</dbReference>
<dbReference type="InterPro" id="IPR036097">
    <property type="entry name" value="HisK_dim/P_sf"/>
</dbReference>
<feature type="transmembrane region" description="Helical" evidence="15">
    <location>
        <begin position="293"/>
        <end position="311"/>
    </location>
</feature>
<keyword evidence="12 15" id="KW-0472">Membrane</keyword>
<comment type="caution">
    <text evidence="20">The sequence shown here is derived from an EMBL/GenBank/DDBJ whole genome shotgun (WGS) entry which is preliminary data.</text>
</comment>
<evidence type="ECO:0000256" key="7">
    <source>
        <dbReference type="ARBA" id="ARBA00022741"/>
    </source>
</evidence>
<dbReference type="Pfam" id="PF02518">
    <property type="entry name" value="HATPase_c"/>
    <property type="match status" value="1"/>
</dbReference>
<dbReference type="Pfam" id="PF00512">
    <property type="entry name" value="HisKA"/>
    <property type="match status" value="1"/>
</dbReference>
<feature type="transmembrane region" description="Helical" evidence="15">
    <location>
        <begin position="144"/>
        <end position="165"/>
    </location>
</feature>
<reference evidence="20 21" key="2">
    <citation type="submission" date="2015-01" db="EMBL/GenBank/DDBJ databases">
        <authorList>
            <consortium name="NBRP consortium"/>
            <person name="Sawabe T."/>
            <person name="Meirelles P."/>
            <person name="Feng G."/>
            <person name="Sayaka M."/>
            <person name="Hattori M."/>
            <person name="Ohkuma M."/>
        </authorList>
    </citation>
    <scope>NUCLEOTIDE SEQUENCE [LARGE SCALE GENOMIC DNA]</scope>
    <source>
        <strain evidence="21">JCM 19231</strain>
    </source>
</reference>
<feature type="transmembrane region" description="Helical" evidence="15">
    <location>
        <begin position="50"/>
        <end position="66"/>
    </location>
</feature>
<sequence length="1001" mass="111077">MSLNNNRHLLFVIPTLAVIMMGFIVIFGWFTSNDTLTKMNPNFVSMQFNTALYFVLSGFGLLSLLSERLKLTALFGLVTVATCSITLSQYIFGFNAGFDQFFIAASSDLYTSHPGRMAPNTALGFIATGLALVCGASKVSNSNAVIGSLASFIFALGFVALGGYLTDINTAYGWGSVTYMAVHTATAFTVVGVIFLSYAIGKEQEKDSNNSLPSWLHWPIGIWGITITITIWEALNQYNLSNLKPHYISQGLATESLLVFGILLTIVVAWAVRSTYYTVPRVEPSLNRKSAPVITIVLGFLLSGAVLQLLHNNFQAKVTSQFNKASEDLGKSMGFAMGAYSEVLYDLRSLFQASQHVEPYEFQQIVQHDLKRLPGIRSLQWIPKVDNEERNDFEAKISASLKRPYEIKQIEENRTLTKAEPRQFYYPVTYLEPFTPNAAALGIDLNYNQEIERILQSSVQLNEVIATKRIDLIQTPENSFGVLAALPVFKLDQGLASSADRNDALQGFVVLVIEVGPMIDGILDKYLEPTGLNLTFSDVIDNSLVAPLYSHTSRIATKTQPSEQLTKNITLKFANRDWLLTASAANTDLYPSFSFAIALPPLTILIIAFSLAFFIRQTMRRDKEQLALLGELAAKESHLETLVHTIPGTTCTHLIDKDWTVEFISDDVEHLTGLSPSMFVGKQTRTLMEYIHPDDFQRVKDHIVLSVESKQSFELEYRIVHKAGKTVWVYEKGQAEYDESGRAVRVHCTLLDISERKAQEQALAIAKEEAELANIAKSQFLANMSHEIRTPMNAIIGLSHLALESDLNQRQYNYVKKVHSSAKSMLAIINDILDFSKIENGKLTIQHKEFYIDDLFENISNLISFQAEEKGLELAFNLPTTIPSPLIGDSLRISQVLINLVNNAVKFTPSGSISVSVSAKTMTDNQCELHFTVSDTGIGIPKDQAQQLFLPFSQLDSSSTRDFGGTGLGLVICKNLVELMDGTIWVDSEESVGSDFQFTLP</sequence>
<dbReference type="InterPro" id="IPR004358">
    <property type="entry name" value="Sig_transdc_His_kin-like_C"/>
</dbReference>
<feature type="domain" description="CHASE" evidence="19">
    <location>
        <begin position="353"/>
        <end position="581"/>
    </location>
</feature>
<dbReference type="SMART" id="SM01079">
    <property type="entry name" value="CHASE"/>
    <property type="match status" value="1"/>
</dbReference>
<evidence type="ECO:0000259" key="18">
    <source>
        <dbReference type="PROSITE" id="PS50113"/>
    </source>
</evidence>
<dbReference type="InterPro" id="IPR000700">
    <property type="entry name" value="PAS-assoc_C"/>
</dbReference>
<dbReference type="Pfam" id="PF03924">
    <property type="entry name" value="CHASE"/>
    <property type="match status" value="1"/>
</dbReference>